<sequence length="1671" mass="187562">MSFLLQCLKGSQTLLHHYYPDITSTISDLENKIGKGLGVTGFAQAIGIVRDGLQGYESGLREKTEEVNRYLKILYNSVSDVEIDNFVSGQKGKKLQEQWETWKSTVERLNAEVRRITDTDINALDDSLKAQIAHEYRPLSAAVGVLVRAARDEFVQGQAKKFDTELEVQQTHIVGTITDGCDRLEKMLEGGFNDILNETHRLSDKRKEHFENISQRLKDTRVALFDYFDTTYKAEVETQFTIIDGQMTQINPNKPGPNRSELKKKFSELTATVEKIGRDLDGEADKLGEWKEAAERVVENAMTRCEDIVDKLNGTGDKGAKGEKKNVTEAARSLQITAHDLYSNASEAKRQLDDLVKSVPTTIAKQVRELIAQDLQEVKNKCKQWVMQYFTGLGTVKWENVKINTGGTVSVDALDSVSAQLQAWIKDFSTHNTYNAEFRDTIKAFKNLKYTYKTLKSKLATAFQAIGEDAGTKIDTAYKLIEGEDSQLMPRFNTDQGNAIKKHIEKFETHAINGLKDIDYKDTDGKSSHFHRKTFTNLYDNVTRALEAFTKAVGKLVKDGGNNTVDTYLTDLRGMIRSHIKNVHLEGAYLPAPPSKVPGLEKIKDDIEKLIGEKETKKQKESLKAVVTTASTEIGNIIADLEKLPQLVNAKKEAAAYLMDNLKTNLDKNLNAISSALTAAEIDFINAIKAAINSVHKVYTASSKAVAELRNSLLSQVNSSFSILTDDIQRLFAEGHRADLRALKTLITETNTKISDIIDTNKRTGIKGFLKTVSGVAADGTLDTFSTKLGALISTLHQSAKEKRFSNLADNFREYVIQILQYAGKDMKRVSKDPSVETYYDKLRDIFDKLRDLLTHLGKTDRKYSFDNEFVKSLAALKTSLRSLSPLKFGAISYPALDCLKDGLERFTEQLDKAYINAYEGHTDKIDFENLVKTIKASTSAKQGDTKEELSSDGKNCANIFLTCLPTLFEKLYHVFSTAKGNNALRDFMEKSGYLIENLINKDDTGIRVTGKLFDGFNKYGEFNKDPEKAESLDDCVEDFRKQDGPLVKLFNQLNTYYEVCHLKHNGSPKYPCSIRDMLSYFCGLPHTNVYTQIEKYCTDTLNEKDKATGRFPNRDDEVINRILDSNLRDSLSLTCKYAYTSLVAIQGHGHGFDQADYPYACNFRDNSRGFYYPQKVPELLHILKDICRRVLRQFTFLRGRCRANSQMRGWRECHYGRDVGGSSWDCNDRQCANLACPLSPNQKGNQRANQSTNQICEQHPKCGVKSPLQAHLTDSLPGCLPHKLTSVGCSSKCLSCPKGSPGQQCITPMGFWDLSNAGSVTRKGSDLYNVLATFCHNANSPLCALLWCLLCLNPYPPSSLGDMFALYCNAMQAWHSTEYGHSALHKSKINGSIGNSFPFETSLHNDYSAESLTDALYNLHCANGDHNGDPNDNNHCGLQSLSTMPNTKDSMQCSVKGSTCGPYLQPLSFHSYHTFAPKHAGMYLSWIAYLTWNFWILLNELLNSFKNISCKSLGCSSCNCAPGKHGIYDTEKSKESCHCDSIVDCQGSLNTFYKYGLTYRVPKELMKSPTKKTCDDFVNQLTKVLNSQYFITLFDEIDKFFYCIRSPFMLTLLTLWSLSLLYLLHIAVLRLDVLRIRSHLRSPSSHRIAAQSLLAAARLKALANIKYFSP</sequence>
<comment type="caution">
    <text evidence="2">The sequence shown here is derived from an EMBL/GenBank/DDBJ whole genome shotgun (WGS) entry which is preliminary data.</text>
</comment>
<reference evidence="2 3" key="1">
    <citation type="journal article" date="2017" name="BMC Genomics">
        <title>Whole-genome assembly of Babesia ovata and comparative genomics between closely related pathogens.</title>
        <authorList>
            <person name="Yamagishi J."/>
            <person name="Asada M."/>
            <person name="Hakimi H."/>
            <person name="Tanaka T.Q."/>
            <person name="Sugimoto C."/>
            <person name="Kawazu S."/>
        </authorList>
    </citation>
    <scope>NUCLEOTIDE SEQUENCE [LARGE SCALE GENOMIC DNA]</scope>
    <source>
        <strain evidence="2 3">Miyake</strain>
    </source>
</reference>
<accession>A0A2H6KJE2</accession>
<feature type="transmembrane region" description="Helical" evidence="1">
    <location>
        <begin position="1609"/>
        <end position="1632"/>
    </location>
</feature>
<evidence type="ECO:0008006" key="4">
    <source>
        <dbReference type="Google" id="ProtNLM"/>
    </source>
</evidence>
<dbReference type="EMBL" id="BDSA01000014">
    <property type="protein sequence ID" value="GBE63101.1"/>
    <property type="molecule type" value="Genomic_DNA"/>
</dbReference>
<dbReference type="RefSeq" id="XP_028869344.1">
    <property type="nucleotide sequence ID" value="XM_029013511.1"/>
</dbReference>
<evidence type="ECO:0000256" key="1">
    <source>
        <dbReference type="SAM" id="Phobius"/>
    </source>
</evidence>
<dbReference type="GeneID" id="39876871"/>
<protein>
    <recommendedName>
        <fullName evidence="4">C3H1-type domain-containing protein</fullName>
    </recommendedName>
</protein>
<name>A0A2H6KJE2_9APIC</name>
<keyword evidence="1" id="KW-0472">Membrane</keyword>
<dbReference type="Proteomes" id="UP000236319">
    <property type="component" value="Unassembled WGS sequence"/>
</dbReference>
<proteinExistence type="predicted"/>
<dbReference type="VEuPathDB" id="PiroplasmaDB:BOVATA_045940"/>
<organism evidence="2 3">
    <name type="scientific">Babesia ovata</name>
    <dbReference type="NCBI Taxonomy" id="189622"/>
    <lineage>
        <taxon>Eukaryota</taxon>
        <taxon>Sar</taxon>
        <taxon>Alveolata</taxon>
        <taxon>Apicomplexa</taxon>
        <taxon>Aconoidasida</taxon>
        <taxon>Piroplasmida</taxon>
        <taxon>Babesiidae</taxon>
        <taxon>Babesia</taxon>
    </lineage>
</organism>
<keyword evidence="3" id="KW-1185">Reference proteome</keyword>
<keyword evidence="1" id="KW-0812">Transmembrane</keyword>
<evidence type="ECO:0000313" key="3">
    <source>
        <dbReference type="Proteomes" id="UP000236319"/>
    </source>
</evidence>
<dbReference type="OrthoDB" id="2441647at2759"/>
<evidence type="ECO:0000313" key="2">
    <source>
        <dbReference type="EMBL" id="GBE63101.1"/>
    </source>
</evidence>
<gene>
    <name evidence="2" type="ORF">BOVATA_045940</name>
</gene>
<keyword evidence="1" id="KW-1133">Transmembrane helix</keyword>